<evidence type="ECO:0000313" key="11">
    <source>
        <dbReference type="EMBL" id="MBN3315172.1"/>
    </source>
</evidence>
<gene>
    <name evidence="11" type="primary">Usb1</name>
    <name evidence="11" type="ORF">GTO95_0015603</name>
</gene>
<dbReference type="SUPFAM" id="SSF55144">
    <property type="entry name" value="LigT-like"/>
    <property type="match status" value="1"/>
</dbReference>
<dbReference type="GO" id="GO:0005634">
    <property type="term" value="C:nucleus"/>
    <property type="evidence" value="ECO:0007669"/>
    <property type="project" value="TreeGrafter"/>
</dbReference>
<keyword evidence="1" id="KW-0540">Nuclease</keyword>
<name>A0A8J7T919_ATRSP</name>
<comment type="caution">
    <text evidence="11">The sequence shown here is derived from an EMBL/GenBank/DDBJ whole genome shotgun (WGS) entry which is preliminary data.</text>
</comment>
<proteinExistence type="inferred from homology"/>
<evidence type="ECO:0000256" key="10">
    <source>
        <dbReference type="SAM" id="MobiDB-lite"/>
    </source>
</evidence>
<feature type="non-terminal residue" evidence="11">
    <location>
        <position position="1"/>
    </location>
</feature>
<keyword evidence="12" id="KW-1185">Reference proteome</keyword>
<comment type="function">
    <text evidence="9">3'-5' RNA exonuclease that trims the 3' end of oligo(U) and oligo(A) tracts of the pre-U6 small nuclear RNA (snRNA) molecule, leading to the formation of a mature U6 snRNA 3' end-terminated with a 2',3'-cyclic phosphate. Participates in the U6 snRNA 3' end processing that prevents U6 snRNA degradation. In addition also removes uridines from the 3' end of U6atac snRNA and possibly the vault RNA VTRNA1-1.</text>
</comment>
<dbReference type="HAMAP" id="MF_03040">
    <property type="entry name" value="USB1"/>
    <property type="match status" value="1"/>
</dbReference>
<dbReference type="FunFam" id="3.90.1140.10:FF:000002">
    <property type="entry name" value="U6 snRNA phosphodiesterase"/>
    <property type="match status" value="1"/>
</dbReference>
<evidence type="ECO:0000256" key="6">
    <source>
        <dbReference type="ARBA" id="ARBA00029305"/>
    </source>
</evidence>
<reference evidence="11" key="1">
    <citation type="journal article" date="2021" name="Cell">
        <title>Tracing the genetic footprints of vertebrate landing in non-teleost ray-finned fishes.</title>
        <authorList>
            <person name="Bi X."/>
            <person name="Wang K."/>
            <person name="Yang L."/>
            <person name="Pan H."/>
            <person name="Jiang H."/>
            <person name="Wei Q."/>
            <person name="Fang M."/>
            <person name="Yu H."/>
            <person name="Zhu C."/>
            <person name="Cai Y."/>
            <person name="He Y."/>
            <person name="Gan X."/>
            <person name="Zeng H."/>
            <person name="Yu D."/>
            <person name="Zhu Y."/>
            <person name="Jiang H."/>
            <person name="Qiu Q."/>
            <person name="Yang H."/>
            <person name="Zhang Y.E."/>
            <person name="Wang W."/>
            <person name="Zhu M."/>
            <person name="He S."/>
            <person name="Zhang G."/>
        </authorList>
    </citation>
    <scope>NUCLEOTIDE SEQUENCE</scope>
    <source>
        <strain evidence="11">Allg_001</strain>
    </source>
</reference>
<evidence type="ECO:0000256" key="2">
    <source>
        <dbReference type="ARBA" id="ARBA00022801"/>
    </source>
</evidence>
<dbReference type="Pfam" id="PF09749">
    <property type="entry name" value="HVSL"/>
    <property type="match status" value="1"/>
</dbReference>
<evidence type="ECO:0000256" key="3">
    <source>
        <dbReference type="ARBA" id="ARBA00023239"/>
    </source>
</evidence>
<keyword evidence="4" id="KW-0539">Nucleus</keyword>
<dbReference type="PANTHER" id="PTHR13522:SF3">
    <property type="entry name" value="U6 SNRNA PHOSPHODIESTERASE 1"/>
    <property type="match status" value="1"/>
</dbReference>
<accession>A0A8J7T919</accession>
<dbReference type="PANTHER" id="PTHR13522">
    <property type="entry name" value="U6 SNRNA PHOSPHODIESTERASE 1"/>
    <property type="match status" value="1"/>
</dbReference>
<dbReference type="EMBL" id="JAAWVO010019780">
    <property type="protein sequence ID" value="MBN3315172.1"/>
    <property type="molecule type" value="Genomic_DNA"/>
</dbReference>
<dbReference type="GO" id="GO:0016829">
    <property type="term" value="F:lyase activity"/>
    <property type="evidence" value="ECO:0007669"/>
    <property type="project" value="UniProtKB-KW"/>
</dbReference>
<dbReference type="Gene3D" id="3.90.1140.10">
    <property type="entry name" value="Cyclic phosphodiesterase"/>
    <property type="match status" value="1"/>
</dbReference>
<dbReference type="InterPro" id="IPR027521">
    <property type="entry name" value="Usb1"/>
</dbReference>
<dbReference type="InterPro" id="IPR009097">
    <property type="entry name" value="Cyclic_Pdiesterase"/>
</dbReference>
<feature type="non-terminal residue" evidence="11">
    <location>
        <position position="299"/>
    </location>
</feature>
<keyword evidence="2" id="KW-0378">Hydrolase</keyword>
<evidence type="ECO:0000256" key="8">
    <source>
        <dbReference type="ARBA" id="ARBA00030030"/>
    </source>
</evidence>
<dbReference type="GO" id="GO:0034477">
    <property type="term" value="P:U6 snRNA 3'-end processing"/>
    <property type="evidence" value="ECO:0007669"/>
    <property type="project" value="InterPro"/>
</dbReference>
<evidence type="ECO:0000256" key="5">
    <source>
        <dbReference type="ARBA" id="ARBA00029300"/>
    </source>
</evidence>
<dbReference type="AlphaFoldDB" id="A0A8J7T919"/>
<protein>
    <recommendedName>
        <fullName evidence="7">U6 snRNA phosphodiesterase 1</fullName>
    </recommendedName>
    <alternativeName>
        <fullName evidence="8">3'-5' RNA exonuclease USB1</fullName>
    </alternativeName>
</protein>
<comment type="catalytic activity">
    <reaction evidence="5">
        <text>a 3'-end uridylyl-uridine-RNA = a 3'-end 2',3'-cyclophospho-uridine-RNA + uridine</text>
        <dbReference type="Rhea" id="RHEA:46052"/>
        <dbReference type="Rhea" id="RHEA-COMP:17384"/>
        <dbReference type="Rhea" id="RHEA-COMP:17385"/>
        <dbReference type="ChEBI" id="CHEBI:16704"/>
        <dbReference type="ChEBI" id="CHEBI:85643"/>
        <dbReference type="ChEBI" id="CHEBI:85644"/>
    </reaction>
    <physiologicalReaction direction="left-to-right" evidence="5">
        <dbReference type="Rhea" id="RHEA:46053"/>
    </physiologicalReaction>
</comment>
<keyword evidence="3" id="KW-0456">Lyase</keyword>
<evidence type="ECO:0000256" key="4">
    <source>
        <dbReference type="ARBA" id="ARBA00023242"/>
    </source>
</evidence>
<sequence length="299" mass="33977">MLVGYSSSSEEEEESLAVKKRKSETLLNDSASDLKRPKFTPTPLESRTFQQQESGARSPRRPGESDEVPSPGRHARLPVPGSVLDMFRGSEEEALPDPSRHGGRMRSFGHERGNWATYVYLPYSPDESFLELVELLARAAQGHGVVLKRADEFHISLSQTVVLRHHWIDPFVLSLKKELANCQKFMCVADRVNVYSNQEKSRTFLGVEVSAGHPQLLEVVRTIDRTLQEFRLSTFYQKPSFHVSLAWCVGDYTETLRGMCCQELQTILDKYEDGAFQLTVPCEEIRCKSGNKFFSFPLR</sequence>
<organism evidence="11 12">
    <name type="scientific">Atractosteus spatula</name>
    <name type="common">Alligator gar</name>
    <name type="synonym">Lepisosteus spatula</name>
    <dbReference type="NCBI Taxonomy" id="7917"/>
    <lineage>
        <taxon>Eukaryota</taxon>
        <taxon>Metazoa</taxon>
        <taxon>Chordata</taxon>
        <taxon>Craniata</taxon>
        <taxon>Vertebrata</taxon>
        <taxon>Euteleostomi</taxon>
        <taxon>Actinopterygii</taxon>
        <taxon>Neopterygii</taxon>
        <taxon>Holostei</taxon>
        <taxon>Semionotiformes</taxon>
        <taxon>Lepisosteidae</taxon>
        <taxon>Atractosteus</taxon>
    </lineage>
</organism>
<dbReference type="GO" id="GO:0000175">
    <property type="term" value="F:3'-5'-RNA exonuclease activity"/>
    <property type="evidence" value="ECO:0007669"/>
    <property type="project" value="TreeGrafter"/>
</dbReference>
<evidence type="ECO:0000256" key="1">
    <source>
        <dbReference type="ARBA" id="ARBA00022722"/>
    </source>
</evidence>
<dbReference type="Proteomes" id="UP000736164">
    <property type="component" value="Unassembled WGS sequence"/>
</dbReference>
<evidence type="ECO:0000256" key="7">
    <source>
        <dbReference type="ARBA" id="ARBA00029543"/>
    </source>
</evidence>
<feature type="compositionally biased region" description="Polar residues" evidence="10">
    <location>
        <begin position="43"/>
        <end position="55"/>
    </location>
</feature>
<evidence type="ECO:0000256" key="9">
    <source>
        <dbReference type="ARBA" id="ARBA00046102"/>
    </source>
</evidence>
<feature type="region of interest" description="Disordered" evidence="10">
    <location>
        <begin position="1"/>
        <end position="80"/>
    </location>
</feature>
<comment type="catalytic activity">
    <reaction evidence="6">
        <text>a 3'-end uridylyl-adenosine-RNA = a 3'-end 2',3'-cyclophospho-uridine-RNA + adenosine</text>
        <dbReference type="Rhea" id="RHEA:67896"/>
        <dbReference type="Rhea" id="RHEA-COMP:17385"/>
        <dbReference type="Rhea" id="RHEA-COMP:17386"/>
        <dbReference type="ChEBI" id="CHEBI:16335"/>
        <dbReference type="ChEBI" id="CHEBI:85644"/>
        <dbReference type="ChEBI" id="CHEBI:176518"/>
    </reaction>
    <physiologicalReaction direction="left-to-right" evidence="6">
        <dbReference type="Rhea" id="RHEA:67897"/>
    </physiologicalReaction>
</comment>
<evidence type="ECO:0000313" key="12">
    <source>
        <dbReference type="Proteomes" id="UP000736164"/>
    </source>
</evidence>